<feature type="region of interest" description="Disordered" evidence="1">
    <location>
        <begin position="166"/>
        <end position="187"/>
    </location>
</feature>
<feature type="chain" id="PRO_5030970656" evidence="2">
    <location>
        <begin position="33"/>
        <end position="357"/>
    </location>
</feature>
<name>A0A7V8UV06_9CORY</name>
<feature type="region of interest" description="Disordered" evidence="1">
    <location>
        <begin position="311"/>
        <end position="357"/>
    </location>
</feature>
<dbReference type="RefSeq" id="WP_181192556.1">
    <property type="nucleotide sequence ID" value="NZ_JABFED010000005.1"/>
</dbReference>
<dbReference type="InterPro" id="IPR006311">
    <property type="entry name" value="TAT_signal"/>
</dbReference>
<feature type="compositionally biased region" description="Polar residues" evidence="1">
    <location>
        <begin position="337"/>
        <end position="347"/>
    </location>
</feature>
<dbReference type="Proteomes" id="UP000577408">
    <property type="component" value="Unassembled WGS sequence"/>
</dbReference>
<dbReference type="AlphaFoldDB" id="A0A7V8UV06"/>
<keyword evidence="4" id="KW-1185">Reference proteome</keyword>
<organism evidence="3 4">
    <name type="scientific">Corynebacterium wankanglinii</name>
    <dbReference type="NCBI Taxonomy" id="2735136"/>
    <lineage>
        <taxon>Bacteria</taxon>
        <taxon>Bacillati</taxon>
        <taxon>Actinomycetota</taxon>
        <taxon>Actinomycetes</taxon>
        <taxon>Mycobacteriales</taxon>
        <taxon>Corynebacteriaceae</taxon>
        <taxon>Corynebacterium</taxon>
    </lineage>
</organism>
<protein>
    <submittedName>
        <fullName evidence="3">Uncharacterized protein</fullName>
    </submittedName>
</protein>
<evidence type="ECO:0000256" key="2">
    <source>
        <dbReference type="SAM" id="SignalP"/>
    </source>
</evidence>
<proteinExistence type="predicted"/>
<sequence length="357" mass="35531">MTKNIIARRGVFVAAALSAALVAPSLAPVASAETTQPADQALTSSGDTAGSSVNGNVDTGAATGSNSDAKSLNFERNVTVKRGETTGVDLDTIASLPLGTQIKIKAGSDIASVDGSNLKLTAPKEGTTKVVVTATPKVGPELNFAFNVSAGDKNSITENKSGLEALGDLSSTEGNGSSLDNTGSSTEGDISIFGSSDNSGISNKCKVALVGLGVPLLALIPLGIMSQLALSGTANFTDQIGAQIRGINAQIQDQAGVLNPELAAQVESVNNTLKQFGLNAGSAALATVGVGAGLAITAAVLSACLGNDSGSSENGSSAQWNGDTRTDKPTDGEADSDNSGSSFQLDGSSKADVKVTK</sequence>
<dbReference type="PROSITE" id="PS51318">
    <property type="entry name" value="TAT"/>
    <property type="match status" value="1"/>
</dbReference>
<feature type="signal peptide" evidence="2">
    <location>
        <begin position="1"/>
        <end position="32"/>
    </location>
</feature>
<comment type="caution">
    <text evidence="3">The sequence shown here is derived from an EMBL/GenBank/DDBJ whole genome shotgun (WGS) entry which is preliminary data.</text>
</comment>
<evidence type="ECO:0000313" key="4">
    <source>
        <dbReference type="Proteomes" id="UP000577408"/>
    </source>
</evidence>
<dbReference type="EMBL" id="JABFED010000005">
    <property type="protein sequence ID" value="MBA1837868.1"/>
    <property type="molecule type" value="Genomic_DNA"/>
</dbReference>
<gene>
    <name evidence="3" type="ORF">HMA55_08175</name>
</gene>
<reference evidence="3 4" key="1">
    <citation type="submission" date="2020-05" db="EMBL/GenBank/DDBJ databases">
        <title>Descriptions of Corynebacterium xxxx sp. nov., Corynebacterium yyyy sp. nov. and Corynebacterium zzzz sp. nov.</title>
        <authorList>
            <person name="Zhang G."/>
        </authorList>
    </citation>
    <scope>NUCLEOTIDE SEQUENCE [LARGE SCALE GENOMIC DNA]</scope>
    <source>
        <strain evidence="4">zg-913</strain>
    </source>
</reference>
<keyword evidence="2" id="KW-0732">Signal</keyword>
<accession>A0A7V8UV06</accession>
<feature type="compositionally biased region" description="Polar residues" evidence="1">
    <location>
        <begin position="169"/>
        <end position="187"/>
    </location>
</feature>
<evidence type="ECO:0000313" key="3">
    <source>
        <dbReference type="EMBL" id="MBA1837868.1"/>
    </source>
</evidence>
<feature type="region of interest" description="Disordered" evidence="1">
    <location>
        <begin position="34"/>
        <end position="68"/>
    </location>
</feature>
<evidence type="ECO:0000256" key="1">
    <source>
        <dbReference type="SAM" id="MobiDB-lite"/>
    </source>
</evidence>